<feature type="domain" description="C2H2-type" evidence="2">
    <location>
        <begin position="76"/>
        <end position="97"/>
    </location>
</feature>
<evidence type="ECO:0000259" key="2">
    <source>
        <dbReference type="PROSITE" id="PS00028"/>
    </source>
</evidence>
<proteinExistence type="predicted"/>
<protein>
    <submittedName>
        <fullName evidence="3">C2H2-type domain-containing protein</fullName>
    </submittedName>
</protein>
<feature type="compositionally biased region" description="Polar residues" evidence="1">
    <location>
        <begin position="31"/>
        <end position="44"/>
    </location>
</feature>
<dbReference type="WBParaSite" id="GPUH_0002165301-mRNA-1">
    <property type="protein sequence ID" value="GPUH_0002165301-mRNA-1"/>
    <property type="gene ID" value="GPUH_0002165301"/>
</dbReference>
<dbReference type="AlphaFoldDB" id="A0A183EKY5"/>
<dbReference type="PROSITE" id="PS00028">
    <property type="entry name" value="ZINC_FINGER_C2H2_1"/>
    <property type="match status" value="1"/>
</dbReference>
<accession>A0A183EKY5</accession>
<reference evidence="3" key="1">
    <citation type="submission" date="2016-06" db="UniProtKB">
        <authorList>
            <consortium name="WormBaseParasite"/>
        </authorList>
    </citation>
    <scope>IDENTIFICATION</scope>
</reference>
<evidence type="ECO:0000313" key="3">
    <source>
        <dbReference type="WBParaSite" id="GPUH_0002165301-mRNA-1"/>
    </source>
</evidence>
<sequence>LHQHLLQHTLGGLLPPNLPFNLLQLSALQATQPTHPPAGSSSSDVELGASSSSSIIITPPTRPTKKQSNTSGKNYCDVCNKEVCNKYFLRTHMLKMHGIVIDENKLVIANIDTNEREKDGSIAFR</sequence>
<dbReference type="InterPro" id="IPR013087">
    <property type="entry name" value="Znf_C2H2_type"/>
</dbReference>
<organism evidence="3">
    <name type="scientific">Gongylonema pulchrum</name>
    <dbReference type="NCBI Taxonomy" id="637853"/>
    <lineage>
        <taxon>Eukaryota</taxon>
        <taxon>Metazoa</taxon>
        <taxon>Ecdysozoa</taxon>
        <taxon>Nematoda</taxon>
        <taxon>Chromadorea</taxon>
        <taxon>Rhabditida</taxon>
        <taxon>Spirurina</taxon>
        <taxon>Spiruromorpha</taxon>
        <taxon>Spiruroidea</taxon>
        <taxon>Gongylonematidae</taxon>
        <taxon>Gongylonema</taxon>
    </lineage>
</organism>
<name>A0A183EKY5_9BILA</name>
<feature type="region of interest" description="Disordered" evidence="1">
    <location>
        <begin position="31"/>
        <end position="74"/>
    </location>
</feature>
<dbReference type="PANTHER" id="PTHR21190">
    <property type="entry name" value="GH10077P"/>
    <property type="match status" value="1"/>
</dbReference>
<feature type="compositionally biased region" description="Low complexity" evidence="1">
    <location>
        <begin position="50"/>
        <end position="59"/>
    </location>
</feature>
<evidence type="ECO:0000256" key="1">
    <source>
        <dbReference type="SAM" id="MobiDB-lite"/>
    </source>
</evidence>
<dbReference type="PANTHER" id="PTHR21190:SF1">
    <property type="entry name" value="GH10077P"/>
    <property type="match status" value="1"/>
</dbReference>